<organism evidence="13 14">
    <name type="scientific">Heracleum sosnowskyi</name>
    <dbReference type="NCBI Taxonomy" id="360622"/>
    <lineage>
        <taxon>Eukaryota</taxon>
        <taxon>Viridiplantae</taxon>
        <taxon>Streptophyta</taxon>
        <taxon>Embryophyta</taxon>
        <taxon>Tracheophyta</taxon>
        <taxon>Spermatophyta</taxon>
        <taxon>Magnoliopsida</taxon>
        <taxon>eudicotyledons</taxon>
        <taxon>Gunneridae</taxon>
        <taxon>Pentapetalae</taxon>
        <taxon>asterids</taxon>
        <taxon>campanulids</taxon>
        <taxon>Apiales</taxon>
        <taxon>Apiaceae</taxon>
        <taxon>Apioideae</taxon>
        <taxon>apioid superclade</taxon>
        <taxon>Tordylieae</taxon>
        <taxon>Tordyliinae</taxon>
        <taxon>Heracleum</taxon>
    </lineage>
</organism>
<dbReference type="GO" id="GO:0061630">
    <property type="term" value="F:ubiquitin protein ligase activity"/>
    <property type="evidence" value="ECO:0007669"/>
    <property type="project" value="UniProtKB-EC"/>
</dbReference>
<evidence type="ECO:0000256" key="1">
    <source>
        <dbReference type="ARBA" id="ARBA00000900"/>
    </source>
</evidence>
<gene>
    <name evidence="13" type="ORF">POM88_025582</name>
</gene>
<accession>A0AAD8I6L8</accession>
<evidence type="ECO:0000256" key="5">
    <source>
        <dbReference type="ARBA" id="ARBA00022692"/>
    </source>
</evidence>
<dbReference type="EC" id="2.3.2.27" evidence="3"/>
<keyword evidence="14" id="KW-1185">Reference proteome</keyword>
<dbReference type="GO" id="GO:0016020">
    <property type="term" value="C:membrane"/>
    <property type="evidence" value="ECO:0007669"/>
    <property type="project" value="UniProtKB-SubCell"/>
</dbReference>
<dbReference type="GO" id="GO:0016567">
    <property type="term" value="P:protein ubiquitination"/>
    <property type="evidence" value="ECO:0007669"/>
    <property type="project" value="InterPro"/>
</dbReference>
<proteinExistence type="predicted"/>
<dbReference type="PANTHER" id="PTHR47568">
    <property type="match status" value="1"/>
</dbReference>
<evidence type="ECO:0000313" key="14">
    <source>
        <dbReference type="Proteomes" id="UP001237642"/>
    </source>
</evidence>
<reference evidence="13" key="1">
    <citation type="submission" date="2023-02" db="EMBL/GenBank/DDBJ databases">
        <title>Genome of toxic invasive species Heracleum sosnowskyi carries increased number of genes despite the absence of recent whole-genome duplications.</title>
        <authorList>
            <person name="Schelkunov M."/>
            <person name="Shtratnikova V."/>
            <person name="Makarenko M."/>
            <person name="Klepikova A."/>
            <person name="Omelchenko D."/>
            <person name="Novikova G."/>
            <person name="Obukhova E."/>
            <person name="Bogdanov V."/>
            <person name="Penin A."/>
            <person name="Logacheva M."/>
        </authorList>
    </citation>
    <scope>NUCLEOTIDE SEQUENCE</scope>
    <source>
        <strain evidence="13">Hsosn_3</strain>
        <tissue evidence="13">Leaf</tissue>
    </source>
</reference>
<evidence type="ECO:0000256" key="9">
    <source>
        <dbReference type="ARBA" id="ARBA00022833"/>
    </source>
</evidence>
<comment type="catalytic activity">
    <reaction evidence="1">
        <text>S-ubiquitinyl-[E2 ubiquitin-conjugating enzyme]-L-cysteine + [acceptor protein]-L-lysine = [E2 ubiquitin-conjugating enzyme]-L-cysteine + N(6)-ubiquitinyl-[acceptor protein]-L-lysine.</text>
        <dbReference type="EC" id="2.3.2.27"/>
    </reaction>
</comment>
<evidence type="ECO:0000259" key="12">
    <source>
        <dbReference type="Pfam" id="PF12483"/>
    </source>
</evidence>
<dbReference type="PANTHER" id="PTHR47568:SF2">
    <property type="entry name" value="E3 UBIQUITIN-PROTEIN LIGASE SP1-RELATED"/>
    <property type="match status" value="1"/>
</dbReference>
<evidence type="ECO:0000256" key="2">
    <source>
        <dbReference type="ARBA" id="ARBA00004141"/>
    </source>
</evidence>
<feature type="domain" description="E3 Ubiquitin ligase MUL1-like" evidence="12">
    <location>
        <begin position="84"/>
        <end position="203"/>
    </location>
</feature>
<keyword evidence="8" id="KW-0833">Ubl conjugation pathway</keyword>
<evidence type="ECO:0000256" key="10">
    <source>
        <dbReference type="ARBA" id="ARBA00022989"/>
    </source>
</evidence>
<evidence type="ECO:0000256" key="6">
    <source>
        <dbReference type="ARBA" id="ARBA00022723"/>
    </source>
</evidence>
<dbReference type="InterPro" id="IPR022170">
    <property type="entry name" value="MUL1-like"/>
</dbReference>
<keyword evidence="5" id="KW-0812">Transmembrane</keyword>
<keyword evidence="9" id="KW-0862">Zinc</keyword>
<comment type="caution">
    <text evidence="13">The sequence shown here is derived from an EMBL/GenBank/DDBJ whole genome shotgun (WGS) entry which is preliminary data.</text>
</comment>
<keyword evidence="4 13" id="KW-0808">Transferase</keyword>
<evidence type="ECO:0000256" key="11">
    <source>
        <dbReference type="ARBA" id="ARBA00023136"/>
    </source>
</evidence>
<dbReference type="Pfam" id="PF12483">
    <property type="entry name" value="GIDE"/>
    <property type="match status" value="1"/>
</dbReference>
<evidence type="ECO:0000256" key="4">
    <source>
        <dbReference type="ARBA" id="ARBA00022679"/>
    </source>
</evidence>
<dbReference type="GO" id="GO:0008270">
    <property type="term" value="F:zinc ion binding"/>
    <property type="evidence" value="ECO:0007669"/>
    <property type="project" value="UniProtKB-KW"/>
</dbReference>
<keyword evidence="7" id="KW-0863">Zinc-finger</keyword>
<dbReference type="InterPro" id="IPR044231">
    <property type="entry name" value="SP1/SPL1"/>
</dbReference>
<sequence length="204" mass="22728">MSEMLKWGGVGGAESLRSVGRINQLKDLSQLLDTASKVLPLIVSVSGKVGSDRPIKCETSGLECVILKETTEKHILKRVRVCSKLVLFWKEELNEIKSVIKEVPWYLDDGTGQVFVVAAQRASYWKSTVGRGRCYRPRSLPITGTLDDFWKDMDLVVKTPLTVIGEAIKDETGTTRVGQPEAGPFYVSRMNINELTANLKGWAW</sequence>
<evidence type="ECO:0000256" key="8">
    <source>
        <dbReference type="ARBA" id="ARBA00022786"/>
    </source>
</evidence>
<evidence type="ECO:0000313" key="13">
    <source>
        <dbReference type="EMBL" id="KAK1378838.1"/>
    </source>
</evidence>
<keyword evidence="11" id="KW-0472">Membrane</keyword>
<comment type="subcellular location">
    <subcellularLocation>
        <location evidence="2">Membrane</location>
        <topology evidence="2">Multi-pass membrane protein</topology>
    </subcellularLocation>
</comment>
<evidence type="ECO:0000256" key="7">
    <source>
        <dbReference type="ARBA" id="ARBA00022771"/>
    </source>
</evidence>
<dbReference type="EMBL" id="JAUIZM010000006">
    <property type="protein sequence ID" value="KAK1378838.1"/>
    <property type="molecule type" value="Genomic_DNA"/>
</dbReference>
<keyword evidence="6" id="KW-0479">Metal-binding</keyword>
<dbReference type="Proteomes" id="UP001237642">
    <property type="component" value="Unassembled WGS sequence"/>
</dbReference>
<dbReference type="AlphaFoldDB" id="A0AAD8I6L8"/>
<reference evidence="13" key="2">
    <citation type="submission" date="2023-05" db="EMBL/GenBank/DDBJ databases">
        <authorList>
            <person name="Schelkunov M.I."/>
        </authorList>
    </citation>
    <scope>NUCLEOTIDE SEQUENCE</scope>
    <source>
        <strain evidence="13">Hsosn_3</strain>
        <tissue evidence="13">Leaf</tissue>
    </source>
</reference>
<keyword evidence="10" id="KW-1133">Transmembrane helix</keyword>
<name>A0AAD8I6L8_9APIA</name>
<protein>
    <recommendedName>
        <fullName evidence="3">RING-type E3 ubiquitin transferase</fullName>
        <ecNumber evidence="3">2.3.2.27</ecNumber>
    </recommendedName>
</protein>
<evidence type="ECO:0000256" key="3">
    <source>
        <dbReference type="ARBA" id="ARBA00012483"/>
    </source>
</evidence>